<organism evidence="2 3">
    <name type="scientific">Apiospora rasikravindrae</name>
    <dbReference type="NCBI Taxonomy" id="990691"/>
    <lineage>
        <taxon>Eukaryota</taxon>
        <taxon>Fungi</taxon>
        <taxon>Dikarya</taxon>
        <taxon>Ascomycota</taxon>
        <taxon>Pezizomycotina</taxon>
        <taxon>Sordariomycetes</taxon>
        <taxon>Xylariomycetidae</taxon>
        <taxon>Amphisphaeriales</taxon>
        <taxon>Apiosporaceae</taxon>
        <taxon>Apiospora</taxon>
    </lineage>
</organism>
<sequence>MVLLLFLHHEYIQEYTSLSSFEIYTLSMCYSHLFFEQIASHFKTGKIHAIPKDSSAATELAIDLGTLYFILSYGPAHFQSLNLFSSTNSPSVKPAHVEGEEMPNASLSPEDSLPTKTTSRYVLAEVDRFLQTDDSSKSTKDRHLPFKAGALPERWAFLKDYISHWVDRLGICSTDPTIVTSSLVLAHRLCRVSLLDSDGRYDTRQRARRPILPFDMQARNPVQDLSSMCRQMQDHWTPQRATEALHGFLGDRKVLIWHLIALWDQNAKTDDPEEPLDLQDLTRLPHMFPSGITAKAGNIQMLESQVRKLYGVFTEPPEEIHVIEQQWRAISDNVSSTMPALQHKDDNRVRQFTLESYLKRIWT</sequence>
<reference evidence="2 3" key="1">
    <citation type="submission" date="2023-01" db="EMBL/GenBank/DDBJ databases">
        <title>Analysis of 21 Apiospora genomes using comparative genomics revels a genus with tremendous synthesis potential of carbohydrate active enzymes and secondary metabolites.</title>
        <authorList>
            <person name="Sorensen T."/>
        </authorList>
    </citation>
    <scope>NUCLEOTIDE SEQUENCE [LARGE SCALE GENOMIC DNA]</scope>
    <source>
        <strain evidence="2 3">CBS 33761</strain>
    </source>
</reference>
<feature type="region of interest" description="Disordered" evidence="1">
    <location>
        <begin position="94"/>
        <end position="114"/>
    </location>
</feature>
<protein>
    <submittedName>
        <fullName evidence="2">Uncharacterized protein</fullName>
    </submittedName>
</protein>
<name>A0ABR1SE93_9PEZI</name>
<accession>A0ABR1SE93</accession>
<feature type="compositionally biased region" description="Polar residues" evidence="1">
    <location>
        <begin position="105"/>
        <end position="114"/>
    </location>
</feature>
<dbReference type="Proteomes" id="UP001444661">
    <property type="component" value="Unassembled WGS sequence"/>
</dbReference>
<evidence type="ECO:0000313" key="2">
    <source>
        <dbReference type="EMBL" id="KAK8029623.1"/>
    </source>
</evidence>
<proteinExistence type="predicted"/>
<gene>
    <name evidence="2" type="ORF">PG993_010914</name>
</gene>
<evidence type="ECO:0000256" key="1">
    <source>
        <dbReference type="SAM" id="MobiDB-lite"/>
    </source>
</evidence>
<comment type="caution">
    <text evidence="2">The sequence shown here is derived from an EMBL/GenBank/DDBJ whole genome shotgun (WGS) entry which is preliminary data.</text>
</comment>
<evidence type="ECO:0000313" key="3">
    <source>
        <dbReference type="Proteomes" id="UP001444661"/>
    </source>
</evidence>
<dbReference type="EMBL" id="JAQQWK010000010">
    <property type="protein sequence ID" value="KAK8029623.1"/>
    <property type="molecule type" value="Genomic_DNA"/>
</dbReference>
<keyword evidence="3" id="KW-1185">Reference proteome</keyword>